<dbReference type="SUPFAM" id="SSF52943">
    <property type="entry name" value="ATP synthase (F1-ATPase), gamma subunit"/>
    <property type="match status" value="1"/>
</dbReference>
<evidence type="ECO:0000256" key="8">
    <source>
        <dbReference type="ARBA" id="ARBA00023196"/>
    </source>
</evidence>
<dbReference type="Proteomes" id="UP000886289">
    <property type="component" value="Unassembled WGS sequence"/>
</dbReference>
<evidence type="ECO:0000256" key="2">
    <source>
        <dbReference type="ARBA" id="ARBA00004170"/>
    </source>
</evidence>
<protein>
    <recommendedName>
        <fullName evidence="10">ATP synthase gamma chain</fullName>
    </recommendedName>
    <alternativeName>
        <fullName evidence="10">ATP synthase F1 sector gamma subunit</fullName>
    </alternativeName>
    <alternativeName>
        <fullName evidence="10">F-ATPase gamma subunit</fullName>
    </alternativeName>
</protein>
<comment type="similarity">
    <text evidence="3 10">Belongs to the ATPase gamma chain family.</text>
</comment>
<gene>
    <name evidence="10 11" type="primary">atpG</name>
    <name evidence="11" type="ORF">ENG63_10625</name>
</gene>
<dbReference type="NCBIfam" id="TIGR01146">
    <property type="entry name" value="ATPsyn_F1gamma"/>
    <property type="match status" value="1"/>
</dbReference>
<keyword evidence="7 10" id="KW-0472">Membrane</keyword>
<comment type="subcellular location">
    <subcellularLocation>
        <location evidence="10">Cell membrane</location>
        <topology evidence="10">Peripheral membrane protein</topology>
    </subcellularLocation>
    <subcellularLocation>
        <location evidence="2">Membrane</location>
        <topology evidence="2">Peripheral membrane protein</topology>
    </subcellularLocation>
</comment>
<dbReference type="GO" id="GO:0042777">
    <property type="term" value="P:proton motive force-driven plasma membrane ATP synthesis"/>
    <property type="evidence" value="ECO:0007669"/>
    <property type="project" value="UniProtKB-UniRule"/>
</dbReference>
<dbReference type="InterPro" id="IPR000131">
    <property type="entry name" value="ATP_synth_F1_gsu"/>
</dbReference>
<keyword evidence="6 10" id="KW-0406">Ion transport</keyword>
<dbReference type="PRINTS" id="PR00126">
    <property type="entry name" value="ATPASEGAMMA"/>
</dbReference>
<comment type="function">
    <text evidence="1 10">Produces ATP from ADP in the presence of a proton gradient across the membrane. The gamma chain is believed to be important in regulating ATPase activity and the flow of protons through the CF(0) complex.</text>
</comment>
<comment type="subunit">
    <text evidence="10">F-type ATPases have 2 components, CF(1) - the catalytic core - and CF(0) - the membrane proton channel. CF(1) has five subunits: alpha(3), beta(3), gamma(1), delta(1), epsilon(1). CF(0) has three main subunits: a, b and c.</text>
</comment>
<evidence type="ECO:0000256" key="1">
    <source>
        <dbReference type="ARBA" id="ARBA00003456"/>
    </source>
</evidence>
<accession>A0A7C0U434</accession>
<name>A0A7C0U434_DESA2</name>
<dbReference type="Pfam" id="PF00231">
    <property type="entry name" value="ATP-synt"/>
    <property type="match status" value="1"/>
</dbReference>
<dbReference type="GO" id="GO:0005524">
    <property type="term" value="F:ATP binding"/>
    <property type="evidence" value="ECO:0007669"/>
    <property type="project" value="UniProtKB-UniRule"/>
</dbReference>
<comment type="caution">
    <text evidence="11">The sequence shown here is derived from an EMBL/GenBank/DDBJ whole genome shotgun (WGS) entry which is preliminary data.</text>
</comment>
<dbReference type="GO" id="GO:0045259">
    <property type="term" value="C:proton-transporting ATP synthase complex"/>
    <property type="evidence" value="ECO:0007669"/>
    <property type="project" value="UniProtKB-KW"/>
</dbReference>
<dbReference type="CDD" id="cd12151">
    <property type="entry name" value="F1-ATPase_gamma"/>
    <property type="match status" value="1"/>
</dbReference>
<dbReference type="Gene3D" id="3.40.1380.10">
    <property type="match status" value="1"/>
</dbReference>
<keyword evidence="8 10" id="KW-0139">CF(1)</keyword>
<keyword evidence="9 10" id="KW-0066">ATP synthesis</keyword>
<dbReference type="EMBL" id="DRBS01000392">
    <property type="protein sequence ID" value="HDD45294.1"/>
    <property type="molecule type" value="Genomic_DNA"/>
</dbReference>
<dbReference type="InterPro" id="IPR035968">
    <property type="entry name" value="ATP_synth_F1_ATPase_gsu"/>
</dbReference>
<organism evidence="11">
    <name type="scientific">Desulfofervidus auxilii</name>
    <dbReference type="NCBI Taxonomy" id="1621989"/>
    <lineage>
        <taxon>Bacteria</taxon>
        <taxon>Pseudomonadati</taxon>
        <taxon>Thermodesulfobacteriota</taxon>
        <taxon>Candidatus Desulfofervidia</taxon>
        <taxon>Candidatus Desulfofervidales</taxon>
        <taxon>Candidatus Desulfofervidaceae</taxon>
        <taxon>Candidatus Desulfofervidus</taxon>
    </lineage>
</organism>
<sequence>MPALRDIRRKIQAVKKTEQITRAMNMVAAAKLRKVQLRMEGFRVYASKYQEVISRLAAISGLEEGAFPLLQKREEIKSIHLVILTADRGLCGAFNANLIARAEKFIKEVREKGQNIILTVFGRRGVSFFNRYYRDIVKKTYEDVVGKVDYTFVVRMARELSTSFLSGEVDEIYLLYAKFVSMIKQEPTIERLLPIVPEGVSEKAVEVEYIYEPKAVEILQEILPKNINIQLYSRILENEVSEHASRMRAMDNATNNCREMVQQLTLVYNKARQASITKELMDIVGGAEALRGRGG</sequence>
<dbReference type="AlphaFoldDB" id="A0A7C0U434"/>
<evidence type="ECO:0000256" key="6">
    <source>
        <dbReference type="ARBA" id="ARBA00023065"/>
    </source>
</evidence>
<dbReference type="HAMAP" id="MF_00815">
    <property type="entry name" value="ATP_synth_gamma_bact"/>
    <property type="match status" value="1"/>
</dbReference>
<dbReference type="GO" id="GO:0005886">
    <property type="term" value="C:plasma membrane"/>
    <property type="evidence" value="ECO:0007669"/>
    <property type="project" value="UniProtKB-SubCell"/>
</dbReference>
<keyword evidence="10" id="KW-1003">Cell membrane</keyword>
<dbReference type="InterPro" id="IPR023632">
    <property type="entry name" value="ATP_synth_F1_gsu_CS"/>
</dbReference>
<keyword evidence="4 10" id="KW-0813">Transport</keyword>
<dbReference type="GO" id="GO:0046933">
    <property type="term" value="F:proton-transporting ATP synthase activity, rotational mechanism"/>
    <property type="evidence" value="ECO:0007669"/>
    <property type="project" value="UniProtKB-UniRule"/>
</dbReference>
<dbReference type="PROSITE" id="PS00153">
    <property type="entry name" value="ATPASE_GAMMA"/>
    <property type="match status" value="1"/>
</dbReference>
<evidence type="ECO:0000256" key="3">
    <source>
        <dbReference type="ARBA" id="ARBA00007681"/>
    </source>
</evidence>
<evidence type="ECO:0000256" key="4">
    <source>
        <dbReference type="ARBA" id="ARBA00022448"/>
    </source>
</evidence>
<evidence type="ECO:0000256" key="5">
    <source>
        <dbReference type="ARBA" id="ARBA00022781"/>
    </source>
</evidence>
<evidence type="ECO:0000313" key="11">
    <source>
        <dbReference type="EMBL" id="HDD45294.1"/>
    </source>
</evidence>
<dbReference type="PANTHER" id="PTHR11693:SF22">
    <property type="entry name" value="ATP SYNTHASE SUBUNIT GAMMA, MITOCHONDRIAL"/>
    <property type="match status" value="1"/>
</dbReference>
<dbReference type="PANTHER" id="PTHR11693">
    <property type="entry name" value="ATP SYNTHASE GAMMA CHAIN"/>
    <property type="match status" value="1"/>
</dbReference>
<evidence type="ECO:0000256" key="7">
    <source>
        <dbReference type="ARBA" id="ARBA00023136"/>
    </source>
</evidence>
<dbReference type="Gene3D" id="1.10.287.80">
    <property type="entry name" value="ATP synthase, gamma subunit, helix hairpin domain"/>
    <property type="match status" value="1"/>
</dbReference>
<proteinExistence type="inferred from homology"/>
<keyword evidence="5 10" id="KW-0375">Hydrogen ion transport</keyword>
<evidence type="ECO:0000256" key="9">
    <source>
        <dbReference type="ARBA" id="ARBA00023310"/>
    </source>
</evidence>
<reference evidence="11" key="1">
    <citation type="journal article" date="2020" name="mSystems">
        <title>Genome- and Community-Level Interaction Insights into Carbon Utilization and Element Cycling Functions of Hydrothermarchaeota in Hydrothermal Sediment.</title>
        <authorList>
            <person name="Zhou Z."/>
            <person name="Liu Y."/>
            <person name="Xu W."/>
            <person name="Pan J."/>
            <person name="Luo Z.H."/>
            <person name="Li M."/>
        </authorList>
    </citation>
    <scope>NUCLEOTIDE SEQUENCE [LARGE SCALE GENOMIC DNA]</scope>
    <source>
        <strain evidence="11">HyVt-233</strain>
    </source>
</reference>
<evidence type="ECO:0000256" key="10">
    <source>
        <dbReference type="HAMAP-Rule" id="MF_00815"/>
    </source>
</evidence>